<feature type="transmembrane region" description="Helical" evidence="6">
    <location>
        <begin position="196"/>
        <end position="215"/>
    </location>
</feature>
<feature type="transmembrane region" description="Helical" evidence="6">
    <location>
        <begin position="135"/>
        <end position="158"/>
    </location>
</feature>
<dbReference type="KEGG" id="sbae:DSM104329_03055"/>
<organism evidence="8 9">
    <name type="scientific">Capillimicrobium parvum</name>
    <dbReference type="NCBI Taxonomy" id="2884022"/>
    <lineage>
        <taxon>Bacteria</taxon>
        <taxon>Bacillati</taxon>
        <taxon>Actinomycetota</taxon>
        <taxon>Thermoleophilia</taxon>
        <taxon>Solirubrobacterales</taxon>
        <taxon>Capillimicrobiaceae</taxon>
        <taxon>Capillimicrobium</taxon>
    </lineage>
</organism>
<comment type="subcellular location">
    <subcellularLocation>
        <location evidence="1">Cell membrane</location>
        <topology evidence="1">Multi-pass membrane protein</topology>
    </subcellularLocation>
</comment>
<feature type="transmembrane region" description="Helical" evidence="6">
    <location>
        <begin position="45"/>
        <end position="65"/>
    </location>
</feature>
<evidence type="ECO:0000256" key="6">
    <source>
        <dbReference type="SAM" id="Phobius"/>
    </source>
</evidence>
<evidence type="ECO:0000313" key="8">
    <source>
        <dbReference type="EMBL" id="UGS36647.1"/>
    </source>
</evidence>
<keyword evidence="3 6" id="KW-0812">Transmembrane</keyword>
<dbReference type="Gene3D" id="1.20.1250.20">
    <property type="entry name" value="MFS general substrate transporter like domains"/>
    <property type="match status" value="1"/>
</dbReference>
<dbReference type="InterPro" id="IPR036259">
    <property type="entry name" value="MFS_trans_sf"/>
</dbReference>
<dbReference type="PRINTS" id="PR01036">
    <property type="entry name" value="TCRTETB"/>
</dbReference>
<evidence type="ECO:0000256" key="2">
    <source>
        <dbReference type="ARBA" id="ARBA00022448"/>
    </source>
</evidence>
<feature type="transmembrane region" description="Helical" evidence="6">
    <location>
        <begin position="221"/>
        <end position="245"/>
    </location>
</feature>
<dbReference type="GO" id="GO:0005886">
    <property type="term" value="C:plasma membrane"/>
    <property type="evidence" value="ECO:0007669"/>
    <property type="project" value="UniProtKB-SubCell"/>
</dbReference>
<proteinExistence type="predicted"/>
<dbReference type="CDD" id="cd17504">
    <property type="entry name" value="MFS_MMR_MDR_like"/>
    <property type="match status" value="1"/>
</dbReference>
<dbReference type="Gene3D" id="1.20.1720.10">
    <property type="entry name" value="Multidrug resistance protein D"/>
    <property type="match status" value="1"/>
</dbReference>
<dbReference type="SUPFAM" id="SSF103473">
    <property type="entry name" value="MFS general substrate transporter"/>
    <property type="match status" value="1"/>
</dbReference>
<feature type="transmembrane region" description="Helical" evidence="6">
    <location>
        <begin position="265"/>
        <end position="285"/>
    </location>
</feature>
<dbReference type="EMBL" id="CP087164">
    <property type="protein sequence ID" value="UGS36647.1"/>
    <property type="molecule type" value="Genomic_DNA"/>
</dbReference>
<keyword evidence="4 6" id="KW-1133">Transmembrane helix</keyword>
<feature type="domain" description="Major facilitator superfamily (MFS) profile" evidence="7">
    <location>
        <begin position="11"/>
        <end position="458"/>
    </location>
</feature>
<feature type="transmembrane region" description="Helical" evidence="6">
    <location>
        <begin position="77"/>
        <end position="97"/>
    </location>
</feature>
<dbReference type="InterPro" id="IPR020846">
    <property type="entry name" value="MFS_dom"/>
</dbReference>
<gene>
    <name evidence="8" type="primary">bmr3_2</name>
    <name evidence="8" type="ORF">DSM104329_03055</name>
</gene>
<feature type="transmembrane region" description="Helical" evidence="6">
    <location>
        <begin position="297"/>
        <end position="323"/>
    </location>
</feature>
<keyword evidence="2" id="KW-0813">Transport</keyword>
<evidence type="ECO:0000256" key="5">
    <source>
        <dbReference type="ARBA" id="ARBA00023136"/>
    </source>
</evidence>
<name>A0A9E6XY49_9ACTN</name>
<dbReference type="Pfam" id="PF07690">
    <property type="entry name" value="MFS_1"/>
    <property type="match status" value="1"/>
</dbReference>
<keyword evidence="5 6" id="KW-0472">Membrane</keyword>
<dbReference type="RefSeq" id="WP_259310715.1">
    <property type="nucleotide sequence ID" value="NZ_CP087164.1"/>
</dbReference>
<feature type="transmembrane region" description="Helical" evidence="6">
    <location>
        <begin position="361"/>
        <end position="384"/>
    </location>
</feature>
<protein>
    <submittedName>
        <fullName evidence="8">Multidrug resistance protein 3</fullName>
    </submittedName>
</protein>
<dbReference type="GO" id="GO:0022857">
    <property type="term" value="F:transmembrane transporter activity"/>
    <property type="evidence" value="ECO:0007669"/>
    <property type="project" value="InterPro"/>
</dbReference>
<reference evidence="8" key="1">
    <citation type="journal article" date="2022" name="Int. J. Syst. Evol. Microbiol.">
        <title>Pseudomonas aegrilactucae sp. nov. and Pseudomonas morbosilactucae sp. nov., pathogens causing bacterial rot of lettuce in Japan.</title>
        <authorList>
            <person name="Sawada H."/>
            <person name="Fujikawa T."/>
            <person name="Satou M."/>
        </authorList>
    </citation>
    <scope>NUCLEOTIDE SEQUENCE</scope>
    <source>
        <strain evidence="8">0166_1</strain>
    </source>
</reference>
<feature type="transmembrane region" description="Helical" evidence="6">
    <location>
        <begin position="12"/>
        <end position="33"/>
    </location>
</feature>
<feature type="transmembrane region" description="Helical" evidence="6">
    <location>
        <begin position="405"/>
        <end position="423"/>
    </location>
</feature>
<dbReference type="AlphaFoldDB" id="A0A9E6XY49"/>
<feature type="transmembrane region" description="Helical" evidence="6">
    <location>
        <begin position="435"/>
        <end position="454"/>
    </location>
</feature>
<evidence type="ECO:0000256" key="3">
    <source>
        <dbReference type="ARBA" id="ARBA00022692"/>
    </source>
</evidence>
<evidence type="ECO:0000256" key="1">
    <source>
        <dbReference type="ARBA" id="ARBA00004651"/>
    </source>
</evidence>
<evidence type="ECO:0000259" key="7">
    <source>
        <dbReference type="PROSITE" id="PS50850"/>
    </source>
</evidence>
<evidence type="ECO:0000256" key="4">
    <source>
        <dbReference type="ARBA" id="ARBA00022989"/>
    </source>
</evidence>
<dbReference type="PROSITE" id="PS50850">
    <property type="entry name" value="MFS"/>
    <property type="match status" value="1"/>
</dbReference>
<dbReference type="Proteomes" id="UP001162834">
    <property type="component" value="Chromosome"/>
</dbReference>
<feature type="transmembrane region" description="Helical" evidence="6">
    <location>
        <begin position="335"/>
        <end position="355"/>
    </location>
</feature>
<keyword evidence="9" id="KW-1185">Reference proteome</keyword>
<dbReference type="PANTHER" id="PTHR42718">
    <property type="entry name" value="MAJOR FACILITATOR SUPERFAMILY MULTIDRUG TRANSPORTER MFSC"/>
    <property type="match status" value="1"/>
</dbReference>
<feature type="transmembrane region" description="Helical" evidence="6">
    <location>
        <begin position="103"/>
        <end position="123"/>
    </location>
</feature>
<feature type="transmembrane region" description="Helical" evidence="6">
    <location>
        <begin position="164"/>
        <end position="184"/>
    </location>
</feature>
<accession>A0A9E6XY49</accession>
<dbReference type="PANTHER" id="PTHR42718:SF9">
    <property type="entry name" value="MAJOR FACILITATOR SUPERFAMILY MULTIDRUG TRANSPORTER MFSC"/>
    <property type="match status" value="1"/>
</dbReference>
<evidence type="ECO:0000313" key="9">
    <source>
        <dbReference type="Proteomes" id="UP001162834"/>
    </source>
</evidence>
<sequence>MPPERQSPTRTLLSLVAGAIAYSLAQTMILPALPAIQAETGTSEAAVSWLLTAFLLVASVAPPIIGRLGDMFGKERLLLVTLVLFGLGSIVCALGTSSLGLLIAGRVIQGAGGAVFPLSYGIIRDEFPPERVATSIGIISAVFGIGGGFGLVLAGVMVDHLSVASLFWVSLGVTAAAALATWRWVPESPVRAPARIDWGGGALLSFSLIAVLLGVSQGPDWGWTSGGVLGLIVGGLVLLAVFIIYETRIAQPLVDMAIMAQRAVWSPNVAAFAIGFAMFGSFILIPQLVEAPESTGYGFGLSATGAGLVLLPSSLMMLVVGPLAGWLGSRFGSRLPLALGAMFAAAAFAVLTFAHGELWTIAFGGGLLGVGISLALAAMANLVVNSVEPTQTGVATGINTITRNIGGAVGGQITASLLASHALASGHVAESGYTIAFAISGVAALAALAVCLLVPNPRRAAARPARLAA</sequence>
<dbReference type="InterPro" id="IPR011701">
    <property type="entry name" value="MFS"/>
</dbReference>